<keyword evidence="1" id="KW-0560">Oxidoreductase</keyword>
<dbReference type="OrthoDB" id="542013at2759"/>
<dbReference type="EMBL" id="MU004233">
    <property type="protein sequence ID" value="KAF2670974.1"/>
    <property type="molecule type" value="Genomic_DNA"/>
</dbReference>
<dbReference type="AlphaFoldDB" id="A0A6A6UJB3"/>
<dbReference type="InterPro" id="IPR036291">
    <property type="entry name" value="NAD(P)-bd_dom_sf"/>
</dbReference>
<evidence type="ECO:0000313" key="3">
    <source>
        <dbReference type="Proteomes" id="UP000799302"/>
    </source>
</evidence>
<dbReference type="SUPFAM" id="SSF51735">
    <property type="entry name" value="NAD(P)-binding Rossmann-fold domains"/>
    <property type="match status" value="1"/>
</dbReference>
<name>A0A6A6UJB3_9PEZI</name>
<dbReference type="Gene3D" id="3.40.50.720">
    <property type="entry name" value="NAD(P)-binding Rossmann-like Domain"/>
    <property type="match status" value="1"/>
</dbReference>
<reference evidence="2" key="1">
    <citation type="journal article" date="2020" name="Stud. Mycol.">
        <title>101 Dothideomycetes genomes: a test case for predicting lifestyles and emergence of pathogens.</title>
        <authorList>
            <person name="Haridas S."/>
            <person name="Albert R."/>
            <person name="Binder M."/>
            <person name="Bloem J."/>
            <person name="Labutti K."/>
            <person name="Salamov A."/>
            <person name="Andreopoulos B."/>
            <person name="Baker S."/>
            <person name="Barry K."/>
            <person name="Bills G."/>
            <person name="Bluhm B."/>
            <person name="Cannon C."/>
            <person name="Castanera R."/>
            <person name="Culley D."/>
            <person name="Daum C."/>
            <person name="Ezra D."/>
            <person name="Gonzalez J."/>
            <person name="Henrissat B."/>
            <person name="Kuo A."/>
            <person name="Liang C."/>
            <person name="Lipzen A."/>
            <person name="Lutzoni F."/>
            <person name="Magnuson J."/>
            <person name="Mondo S."/>
            <person name="Nolan M."/>
            <person name="Ohm R."/>
            <person name="Pangilinan J."/>
            <person name="Park H.-J."/>
            <person name="Ramirez L."/>
            <person name="Alfaro M."/>
            <person name="Sun H."/>
            <person name="Tritt A."/>
            <person name="Yoshinaga Y."/>
            <person name="Zwiers L.-H."/>
            <person name="Turgeon B."/>
            <person name="Goodwin S."/>
            <person name="Spatafora J."/>
            <person name="Crous P."/>
            <person name="Grigoriev I."/>
        </authorList>
    </citation>
    <scope>NUCLEOTIDE SEQUENCE</scope>
    <source>
        <strain evidence="2">CBS 115976</strain>
    </source>
</reference>
<dbReference type="GO" id="GO:0016491">
    <property type="term" value="F:oxidoreductase activity"/>
    <property type="evidence" value="ECO:0007669"/>
    <property type="project" value="UniProtKB-KW"/>
</dbReference>
<evidence type="ECO:0000313" key="2">
    <source>
        <dbReference type="EMBL" id="KAF2670974.1"/>
    </source>
</evidence>
<sequence>MATTDTTARKLHIVDNTIVVKESIPPKAPPERLNGFKTLRWWRNRPPSNAAVSFVRKEVLVTGADSDLGLEAAVKYAKAHCTLLILGVRTVENGERAKKKILKRSKRLCDKFITIVVMDLSTSSAVERTFTEIRGALSQYELTLDIALLCDSPVEPILKPTYDWETPLQLHTLRTAYLAWLLLPLINTGKPSEPGHLTFVNSTSRGAVPRKWFQDNFLRKKAANSSYPLPKSYQSVKMLGLAIMQGFARIVDVTTFNHRSYQVVVNACCPYLCKSNLGRNFPLHVPGTINPLQYILARSAKEGARTLVSATALDHDGHRGF</sequence>
<keyword evidence="3" id="KW-1185">Reference proteome</keyword>
<dbReference type="Proteomes" id="UP000799302">
    <property type="component" value="Unassembled WGS sequence"/>
</dbReference>
<dbReference type="PANTHER" id="PTHR43157:SF31">
    <property type="entry name" value="PHOSPHATIDYLINOSITOL-GLYCAN BIOSYNTHESIS CLASS F PROTEIN"/>
    <property type="match status" value="1"/>
</dbReference>
<organism evidence="2 3">
    <name type="scientific">Microthyrium microscopicum</name>
    <dbReference type="NCBI Taxonomy" id="703497"/>
    <lineage>
        <taxon>Eukaryota</taxon>
        <taxon>Fungi</taxon>
        <taxon>Dikarya</taxon>
        <taxon>Ascomycota</taxon>
        <taxon>Pezizomycotina</taxon>
        <taxon>Dothideomycetes</taxon>
        <taxon>Dothideomycetes incertae sedis</taxon>
        <taxon>Microthyriales</taxon>
        <taxon>Microthyriaceae</taxon>
        <taxon>Microthyrium</taxon>
    </lineage>
</organism>
<accession>A0A6A6UJB3</accession>
<evidence type="ECO:0000256" key="1">
    <source>
        <dbReference type="ARBA" id="ARBA00023002"/>
    </source>
</evidence>
<proteinExistence type="predicted"/>
<protein>
    <recommendedName>
        <fullName evidence="4">NAD(P)-binding protein</fullName>
    </recommendedName>
</protein>
<gene>
    <name evidence="2" type="ORF">BT63DRAFT_453347</name>
</gene>
<dbReference type="PANTHER" id="PTHR43157">
    <property type="entry name" value="PHOSPHATIDYLINOSITOL-GLYCAN BIOSYNTHESIS CLASS F PROTEIN-RELATED"/>
    <property type="match status" value="1"/>
</dbReference>
<evidence type="ECO:0008006" key="4">
    <source>
        <dbReference type="Google" id="ProtNLM"/>
    </source>
</evidence>